<dbReference type="EMBL" id="KD171999">
    <property type="protein sequence ID" value="EMS55274.1"/>
    <property type="molecule type" value="Genomic_DNA"/>
</dbReference>
<reference evidence="1" key="1">
    <citation type="journal article" date="2013" name="Nature">
        <title>Draft genome of the wheat A-genome progenitor Triticum urartu.</title>
        <authorList>
            <person name="Ling H.Q."/>
            <person name="Zhao S."/>
            <person name="Liu D."/>
            <person name="Wang J."/>
            <person name="Sun H."/>
            <person name="Zhang C."/>
            <person name="Fan H."/>
            <person name="Li D."/>
            <person name="Dong L."/>
            <person name="Tao Y."/>
            <person name="Gao C."/>
            <person name="Wu H."/>
            <person name="Li Y."/>
            <person name="Cui Y."/>
            <person name="Guo X."/>
            <person name="Zheng S."/>
            <person name="Wang B."/>
            <person name="Yu K."/>
            <person name="Liang Q."/>
            <person name="Yang W."/>
            <person name="Lou X."/>
            <person name="Chen J."/>
            <person name="Feng M."/>
            <person name="Jian J."/>
            <person name="Zhang X."/>
            <person name="Luo G."/>
            <person name="Jiang Y."/>
            <person name="Liu J."/>
            <person name="Wang Z."/>
            <person name="Sha Y."/>
            <person name="Zhang B."/>
            <person name="Wu H."/>
            <person name="Tang D."/>
            <person name="Shen Q."/>
            <person name="Xue P."/>
            <person name="Zou S."/>
            <person name="Wang X."/>
            <person name="Liu X."/>
            <person name="Wang F."/>
            <person name="Yang Y."/>
            <person name="An X."/>
            <person name="Dong Z."/>
            <person name="Zhang K."/>
            <person name="Zhang X."/>
            <person name="Luo M.C."/>
            <person name="Dvorak J."/>
            <person name="Tong Y."/>
            <person name="Wang J."/>
            <person name="Yang H."/>
            <person name="Li Z."/>
            <person name="Wang D."/>
            <person name="Zhang A."/>
            <person name="Wang J."/>
        </authorList>
    </citation>
    <scope>NUCLEOTIDE SEQUENCE</scope>
</reference>
<name>M8A4A8_TRIUA</name>
<organism evidence="1">
    <name type="scientific">Triticum urartu</name>
    <name type="common">Red wild einkorn</name>
    <name type="synonym">Crithodium urartu</name>
    <dbReference type="NCBI Taxonomy" id="4572"/>
    <lineage>
        <taxon>Eukaryota</taxon>
        <taxon>Viridiplantae</taxon>
        <taxon>Streptophyta</taxon>
        <taxon>Embryophyta</taxon>
        <taxon>Tracheophyta</taxon>
        <taxon>Spermatophyta</taxon>
        <taxon>Magnoliopsida</taxon>
        <taxon>Liliopsida</taxon>
        <taxon>Poales</taxon>
        <taxon>Poaceae</taxon>
        <taxon>BOP clade</taxon>
        <taxon>Pooideae</taxon>
        <taxon>Triticodae</taxon>
        <taxon>Triticeae</taxon>
        <taxon>Triticinae</taxon>
        <taxon>Triticum</taxon>
    </lineage>
</organism>
<evidence type="ECO:0000313" key="1">
    <source>
        <dbReference type="EMBL" id="EMS55274.1"/>
    </source>
</evidence>
<accession>M8A4A8</accession>
<gene>
    <name evidence="1" type="ORF">TRIUR3_14344</name>
</gene>
<protein>
    <submittedName>
        <fullName evidence="1">Uncharacterized protein</fullName>
    </submittedName>
</protein>
<dbReference type="AlphaFoldDB" id="M8A4A8"/>
<sequence>MARGIAAGPLQHSPGTAVGLVFVFVAARVARGGWLRRRGGGGEGGDGAAATGEAVAQEVVQAAEEEVVVEAVVAVAVAGVEKRAMHGSS</sequence>
<proteinExistence type="predicted"/>